<evidence type="ECO:0000313" key="1">
    <source>
        <dbReference type="EMBL" id="GMF53666.1"/>
    </source>
</evidence>
<dbReference type="EMBL" id="BSXT01003322">
    <property type="protein sequence ID" value="GMF53666.1"/>
    <property type="molecule type" value="Genomic_DNA"/>
</dbReference>
<protein>
    <submittedName>
        <fullName evidence="1">Unnamed protein product</fullName>
    </submittedName>
</protein>
<gene>
    <name evidence="1" type="ORF">Pfra01_002223400</name>
</gene>
<comment type="caution">
    <text evidence="1">The sequence shown here is derived from an EMBL/GenBank/DDBJ whole genome shotgun (WGS) entry which is preliminary data.</text>
</comment>
<reference evidence="1" key="1">
    <citation type="submission" date="2023-04" db="EMBL/GenBank/DDBJ databases">
        <title>Phytophthora fragariaefolia NBRC 109709.</title>
        <authorList>
            <person name="Ichikawa N."/>
            <person name="Sato H."/>
            <person name="Tonouchi N."/>
        </authorList>
    </citation>
    <scope>NUCLEOTIDE SEQUENCE</scope>
    <source>
        <strain evidence="1">NBRC 109709</strain>
    </source>
</reference>
<name>A0A9W7D2D7_9STRA</name>
<evidence type="ECO:0000313" key="2">
    <source>
        <dbReference type="Proteomes" id="UP001165121"/>
    </source>
</evidence>
<sequence>MNYGLRPTGDRHDGLAIVQQMENVIEELLASEWKVGAVVTDNAGQCGRARHILALRYPKIAFVHCFAHDINNLVKAILKTVFKQISADAAGVASYSNTSTSKWLVRAVKAMDKRYGDNFAIFTLYETRWNSMQACFASLLRARGALKDMVFSYRNSSELTDTLRVLGATEFWSKLATAEKMIRPLCNASFRVQRDENTVADVVVPYLDIYRGLASSELSDSLTALVEARWNI</sequence>
<dbReference type="SUPFAM" id="SSF53098">
    <property type="entry name" value="Ribonuclease H-like"/>
    <property type="match status" value="1"/>
</dbReference>
<accession>A0A9W7D2D7</accession>
<proteinExistence type="predicted"/>
<keyword evidence="2" id="KW-1185">Reference proteome</keyword>
<organism evidence="1 2">
    <name type="scientific">Phytophthora fragariaefolia</name>
    <dbReference type="NCBI Taxonomy" id="1490495"/>
    <lineage>
        <taxon>Eukaryota</taxon>
        <taxon>Sar</taxon>
        <taxon>Stramenopiles</taxon>
        <taxon>Oomycota</taxon>
        <taxon>Peronosporomycetes</taxon>
        <taxon>Peronosporales</taxon>
        <taxon>Peronosporaceae</taxon>
        <taxon>Phytophthora</taxon>
    </lineage>
</organism>
<dbReference type="Proteomes" id="UP001165121">
    <property type="component" value="Unassembled WGS sequence"/>
</dbReference>
<dbReference type="AlphaFoldDB" id="A0A9W7D2D7"/>
<dbReference type="OrthoDB" id="121607at2759"/>
<dbReference type="InterPro" id="IPR012337">
    <property type="entry name" value="RNaseH-like_sf"/>
</dbReference>